<dbReference type="Pfam" id="PF00702">
    <property type="entry name" value="Hydrolase"/>
    <property type="match status" value="1"/>
</dbReference>
<dbReference type="GO" id="GO:0044281">
    <property type="term" value="P:small molecule metabolic process"/>
    <property type="evidence" value="ECO:0007669"/>
    <property type="project" value="UniProtKB-ARBA"/>
</dbReference>
<dbReference type="InterPro" id="IPR006439">
    <property type="entry name" value="HAD-SF_hydro_IA"/>
</dbReference>
<dbReference type="SFLD" id="SFLDG01129">
    <property type="entry name" value="C1.5:_HAD__Beta-PGM__Phosphata"/>
    <property type="match status" value="1"/>
</dbReference>
<dbReference type="GO" id="GO:0046872">
    <property type="term" value="F:metal ion binding"/>
    <property type="evidence" value="ECO:0007669"/>
    <property type="project" value="UniProtKB-KW"/>
</dbReference>
<proteinExistence type="predicted"/>
<dbReference type="GO" id="GO:0016791">
    <property type="term" value="F:phosphatase activity"/>
    <property type="evidence" value="ECO:0007669"/>
    <property type="project" value="TreeGrafter"/>
</dbReference>
<evidence type="ECO:0000256" key="2">
    <source>
        <dbReference type="ARBA" id="ARBA00022723"/>
    </source>
</evidence>
<dbReference type="Proteomes" id="UP000274920">
    <property type="component" value="Unassembled WGS sequence"/>
</dbReference>
<dbReference type="RefSeq" id="WP_125128043.1">
    <property type="nucleotide sequence ID" value="NZ_RHJS01000002.1"/>
</dbReference>
<comment type="caution">
    <text evidence="5">The sequence shown here is derived from an EMBL/GenBank/DDBJ whole genome shotgun (WGS) entry which is preliminary data.</text>
</comment>
<dbReference type="AlphaFoldDB" id="A0A3R8R5N1"/>
<evidence type="ECO:0000313" key="5">
    <source>
        <dbReference type="EMBL" id="RRK32583.1"/>
    </source>
</evidence>
<sequence>MIKAVIFDIDNTLYDFDRANRYGMEAVQDYCARSFGLEEPHFQKCYRKAWHMAEQRVGSDTAAIHNRMLRFQCMMELLGQPLFPHVKTLACTYWDTVLERMEPYPGAAELFRSLHESGIRIGVGTDMTAYIQYRKLEELGLSPYVDMVVTSEEAGVEKPDSKFFGLCVEKAGCPAGECAFIGDNLKKDVQGSIDAGLHGIWYSQGKEPAQGLAFPVIRSFQEAGTADWLKAIV</sequence>
<evidence type="ECO:0000313" key="6">
    <source>
        <dbReference type="Proteomes" id="UP000274920"/>
    </source>
</evidence>
<keyword evidence="4" id="KW-0460">Magnesium</keyword>
<evidence type="ECO:0000256" key="3">
    <source>
        <dbReference type="ARBA" id="ARBA00022801"/>
    </source>
</evidence>
<dbReference type="InterPro" id="IPR023214">
    <property type="entry name" value="HAD_sf"/>
</dbReference>
<keyword evidence="3 5" id="KW-0378">Hydrolase</keyword>
<protein>
    <submittedName>
        <fullName evidence="5">HAD family hydrolase</fullName>
    </submittedName>
</protein>
<dbReference type="SFLD" id="SFLDS00003">
    <property type="entry name" value="Haloacid_Dehalogenase"/>
    <property type="match status" value="1"/>
</dbReference>
<keyword evidence="6" id="KW-1185">Reference proteome</keyword>
<dbReference type="PANTHER" id="PTHR46470">
    <property type="entry name" value="N-ACYLNEURAMINATE-9-PHOSPHATASE"/>
    <property type="match status" value="1"/>
</dbReference>
<keyword evidence="2" id="KW-0479">Metal-binding</keyword>
<dbReference type="PANTHER" id="PTHR46470:SF2">
    <property type="entry name" value="GLYCERALDEHYDE 3-PHOSPHATE PHOSPHATASE"/>
    <property type="match status" value="1"/>
</dbReference>
<dbReference type="InterPro" id="IPR036412">
    <property type="entry name" value="HAD-like_sf"/>
</dbReference>
<reference evidence="5" key="1">
    <citation type="submission" date="2018-10" db="EMBL/GenBank/DDBJ databases">
        <title>Schaedlerella arabinophila gen. nov. sp. nov., isolated from the mouse intestinal tract and comparative analysis with the genome of the closely related altered Schaedler flora strain ASF502.</title>
        <authorList>
            <person name="Miyake S."/>
            <person name="Soh M."/>
            <person name="Seedorf H."/>
        </authorList>
    </citation>
    <scope>NUCLEOTIDE SEQUENCE [LARGE SCALE GENOMIC DNA]</scope>
    <source>
        <strain evidence="5">DSM 106076</strain>
    </source>
</reference>
<comment type="cofactor">
    <cofactor evidence="1">
        <name>Mg(2+)</name>
        <dbReference type="ChEBI" id="CHEBI:18420"/>
    </cofactor>
</comment>
<dbReference type="Gene3D" id="1.10.150.520">
    <property type="match status" value="1"/>
</dbReference>
<dbReference type="EMBL" id="RHJS01000002">
    <property type="protein sequence ID" value="RRK32583.1"/>
    <property type="molecule type" value="Genomic_DNA"/>
</dbReference>
<organism evidence="5 6">
    <name type="scientific">Schaedlerella arabinosiphila</name>
    <dbReference type="NCBI Taxonomy" id="2044587"/>
    <lineage>
        <taxon>Bacteria</taxon>
        <taxon>Bacillati</taxon>
        <taxon>Bacillota</taxon>
        <taxon>Clostridia</taxon>
        <taxon>Lachnospirales</taxon>
        <taxon>Lachnospiraceae</taxon>
        <taxon>Schaedlerella</taxon>
    </lineage>
</organism>
<name>A0A3R8R5N1_9FIRM</name>
<evidence type="ECO:0000256" key="1">
    <source>
        <dbReference type="ARBA" id="ARBA00001946"/>
    </source>
</evidence>
<gene>
    <name evidence="5" type="ORF">EBB54_15390</name>
</gene>
<dbReference type="SUPFAM" id="SSF56784">
    <property type="entry name" value="HAD-like"/>
    <property type="match status" value="1"/>
</dbReference>
<dbReference type="NCBIfam" id="TIGR01549">
    <property type="entry name" value="HAD-SF-IA-v1"/>
    <property type="match status" value="1"/>
</dbReference>
<dbReference type="Gene3D" id="3.40.50.1000">
    <property type="entry name" value="HAD superfamily/HAD-like"/>
    <property type="match status" value="1"/>
</dbReference>
<evidence type="ECO:0000256" key="4">
    <source>
        <dbReference type="ARBA" id="ARBA00022842"/>
    </source>
</evidence>
<accession>A0A3R8R5N1</accession>
<dbReference type="PRINTS" id="PR00413">
    <property type="entry name" value="HADHALOGNASE"/>
</dbReference>
<dbReference type="InterPro" id="IPR051400">
    <property type="entry name" value="HAD-like_hydrolase"/>
</dbReference>